<dbReference type="SUPFAM" id="SSF57850">
    <property type="entry name" value="RING/U-box"/>
    <property type="match status" value="1"/>
</dbReference>
<evidence type="ECO:0000313" key="12">
    <source>
        <dbReference type="Proteomes" id="UP000001064"/>
    </source>
</evidence>
<dbReference type="InterPro" id="IPR001293">
    <property type="entry name" value="Znf_TRAF"/>
</dbReference>
<feature type="zinc finger region" description="TRAF-type" evidence="8">
    <location>
        <begin position="112"/>
        <end position="191"/>
    </location>
</feature>
<keyword evidence="4 8" id="KW-0479">Metal-binding</keyword>
<evidence type="ECO:0000256" key="5">
    <source>
        <dbReference type="ARBA" id="ARBA00022737"/>
    </source>
</evidence>
<organism evidence="11 12">
    <name type="scientific">Dictyostelium purpureum</name>
    <name type="common">Slime mold</name>
    <dbReference type="NCBI Taxonomy" id="5786"/>
    <lineage>
        <taxon>Eukaryota</taxon>
        <taxon>Amoebozoa</taxon>
        <taxon>Evosea</taxon>
        <taxon>Eumycetozoa</taxon>
        <taxon>Dictyostelia</taxon>
        <taxon>Dictyosteliales</taxon>
        <taxon>Dictyosteliaceae</taxon>
        <taxon>Dictyostelium</taxon>
    </lineage>
</organism>
<feature type="domain" description="TRAF-type" evidence="10">
    <location>
        <begin position="112"/>
        <end position="191"/>
    </location>
</feature>
<dbReference type="VEuPathDB" id="AmoebaDB:DICPUDRAFT_36954"/>
<dbReference type="eggNOG" id="KOG0297">
    <property type="taxonomic scope" value="Eukaryota"/>
</dbReference>
<dbReference type="PANTHER" id="PTHR10131">
    <property type="entry name" value="TNF RECEPTOR ASSOCIATED FACTOR"/>
    <property type="match status" value="1"/>
</dbReference>
<keyword evidence="7 8" id="KW-0862">Zinc</keyword>
<dbReference type="Gene3D" id="3.30.40.10">
    <property type="entry name" value="Zinc/RING finger domain, C3HC4 (zinc finger)"/>
    <property type="match status" value="2"/>
</dbReference>
<keyword evidence="5" id="KW-0677">Repeat</keyword>
<dbReference type="PROSITE" id="PS50144">
    <property type="entry name" value="MATH"/>
    <property type="match status" value="1"/>
</dbReference>
<dbReference type="InterPro" id="IPR013083">
    <property type="entry name" value="Znf_RING/FYVE/PHD"/>
</dbReference>
<proteinExistence type="predicted"/>
<sequence>CKNGHISCRECWIRQLSIKKECPTCKVKTDMDSLSRNIFLENSFRKNLVYCPYLFKESKFNNELIKDDSGCRAKITIEEFENHINICQYKFCNCPNNETKCKTITRKNLTTAHNEVCEYVIVSCDGCEEPIEKCELRKHKETSCSATKDKCTVCFEDVGRTLLKQHIDHECKKILIDCLYKNGGCTDRFERGLINEHLSKYNNHIFFIQNMINKETKFEEISKEFKNILDINAQLEKRIKHLETTISLNRDSSSVNLQKYIGKWTINNWDQKVATYTAGRSFNSPYFFIGSFQFFLMIYPNGNADARNHVSIFLYKILDKPTTVKYCLEAKNADPTKNYKNSHINHFSTNNGNGWFRFIDNKVNNGFFTNNQLVINIKVKTLPTQENIETN</sequence>
<dbReference type="InterPro" id="IPR002083">
    <property type="entry name" value="MATH/TRAF_dom"/>
</dbReference>
<evidence type="ECO:0008006" key="13">
    <source>
        <dbReference type="Google" id="ProtNLM"/>
    </source>
</evidence>
<dbReference type="Gene3D" id="2.60.210.10">
    <property type="entry name" value="Apoptosis, Tumor Necrosis Factor Receptor Associated Protein 2, Chain A"/>
    <property type="match status" value="1"/>
</dbReference>
<feature type="non-terminal residue" evidence="11">
    <location>
        <position position="391"/>
    </location>
</feature>
<evidence type="ECO:0000259" key="9">
    <source>
        <dbReference type="PROSITE" id="PS50144"/>
    </source>
</evidence>
<dbReference type="EMBL" id="GL871149">
    <property type="protein sequence ID" value="EGC33296.1"/>
    <property type="molecule type" value="Genomic_DNA"/>
</dbReference>
<dbReference type="OMA" id="HISCHEC"/>
<dbReference type="OrthoDB" id="5574452at2759"/>
<gene>
    <name evidence="11" type="ORF">DICPUDRAFT_36954</name>
</gene>
<dbReference type="GO" id="GO:0005737">
    <property type="term" value="C:cytoplasm"/>
    <property type="evidence" value="ECO:0000318"/>
    <property type="project" value="GO_Central"/>
</dbReference>
<keyword evidence="6 8" id="KW-0863">Zinc-finger</keyword>
<dbReference type="SUPFAM" id="SSF49599">
    <property type="entry name" value="TRAF domain-like"/>
    <property type="match status" value="2"/>
</dbReference>
<keyword evidence="3" id="KW-0963">Cytoplasm</keyword>
<comment type="subcellular location">
    <subcellularLocation>
        <location evidence="2">Cytoplasm</location>
    </subcellularLocation>
</comment>
<evidence type="ECO:0000256" key="7">
    <source>
        <dbReference type="ARBA" id="ARBA00022833"/>
    </source>
</evidence>
<dbReference type="Pfam" id="PF02176">
    <property type="entry name" value="zf-TRAF"/>
    <property type="match status" value="1"/>
</dbReference>
<dbReference type="STRING" id="5786.F0ZS00"/>
<dbReference type="GeneID" id="10504542"/>
<dbReference type="Pfam" id="PF22486">
    <property type="entry name" value="MATH_2"/>
    <property type="match status" value="1"/>
</dbReference>
<dbReference type="FunCoup" id="F0ZS00">
    <property type="interactions" value="19"/>
</dbReference>
<dbReference type="CDD" id="cd00121">
    <property type="entry name" value="MATH"/>
    <property type="match status" value="1"/>
</dbReference>
<keyword evidence="12" id="KW-1185">Reference proteome</keyword>
<comment type="function">
    <text evidence="1">Probable adapter protein and signal transducer that links members of the tumor necrosis factor receptor family to different signaling pathways by association with the receptor cytoplasmic domain and kinases.</text>
</comment>
<dbReference type="InParanoid" id="F0ZS00"/>
<dbReference type="InterPro" id="IPR008974">
    <property type="entry name" value="TRAF-like"/>
</dbReference>
<evidence type="ECO:0000256" key="2">
    <source>
        <dbReference type="ARBA" id="ARBA00004496"/>
    </source>
</evidence>
<name>F0ZS00_DICPU</name>
<evidence type="ECO:0000256" key="8">
    <source>
        <dbReference type="PROSITE-ProRule" id="PRU00207"/>
    </source>
</evidence>
<dbReference type="PROSITE" id="PS50145">
    <property type="entry name" value="ZF_TRAF"/>
    <property type="match status" value="1"/>
</dbReference>
<protein>
    <recommendedName>
        <fullName evidence="13">TRAF-type domain-containing protein</fullName>
    </recommendedName>
</protein>
<dbReference type="RefSeq" id="XP_003290197.1">
    <property type="nucleotide sequence ID" value="XM_003290149.1"/>
</dbReference>
<evidence type="ECO:0000256" key="1">
    <source>
        <dbReference type="ARBA" id="ARBA00003051"/>
    </source>
</evidence>
<evidence type="ECO:0000259" key="10">
    <source>
        <dbReference type="PROSITE" id="PS50145"/>
    </source>
</evidence>
<dbReference type="GO" id="GO:0008270">
    <property type="term" value="F:zinc ion binding"/>
    <property type="evidence" value="ECO:0007669"/>
    <property type="project" value="UniProtKB-KW"/>
</dbReference>
<evidence type="ECO:0000313" key="11">
    <source>
        <dbReference type="EMBL" id="EGC33296.1"/>
    </source>
</evidence>
<feature type="domain" description="MATH" evidence="9">
    <location>
        <begin position="259"/>
        <end position="379"/>
    </location>
</feature>
<evidence type="ECO:0000256" key="4">
    <source>
        <dbReference type="ARBA" id="ARBA00022723"/>
    </source>
</evidence>
<reference evidence="12" key="1">
    <citation type="journal article" date="2011" name="Genome Biol.">
        <title>Comparative genomics of the social amoebae Dictyostelium discoideum and Dictyostelium purpureum.</title>
        <authorList>
            <consortium name="US DOE Joint Genome Institute (JGI-PGF)"/>
            <person name="Sucgang R."/>
            <person name="Kuo A."/>
            <person name="Tian X."/>
            <person name="Salerno W."/>
            <person name="Parikh A."/>
            <person name="Feasley C.L."/>
            <person name="Dalin E."/>
            <person name="Tu H."/>
            <person name="Huang E."/>
            <person name="Barry K."/>
            <person name="Lindquist E."/>
            <person name="Shapiro H."/>
            <person name="Bruce D."/>
            <person name="Schmutz J."/>
            <person name="Salamov A."/>
            <person name="Fey P."/>
            <person name="Gaudet P."/>
            <person name="Anjard C."/>
            <person name="Babu M.M."/>
            <person name="Basu S."/>
            <person name="Bushmanova Y."/>
            <person name="van der Wel H."/>
            <person name="Katoh-Kurasawa M."/>
            <person name="Dinh C."/>
            <person name="Coutinho P.M."/>
            <person name="Saito T."/>
            <person name="Elias M."/>
            <person name="Schaap P."/>
            <person name="Kay R.R."/>
            <person name="Henrissat B."/>
            <person name="Eichinger L."/>
            <person name="Rivero F."/>
            <person name="Putnam N.H."/>
            <person name="West C.M."/>
            <person name="Loomis W.F."/>
            <person name="Chisholm R.L."/>
            <person name="Shaulsky G."/>
            <person name="Strassmann J.E."/>
            <person name="Queller D.C."/>
            <person name="Kuspa A."/>
            <person name="Grigoriev I.V."/>
        </authorList>
    </citation>
    <scope>NUCLEOTIDE SEQUENCE [LARGE SCALE GENOMIC DNA]</scope>
    <source>
        <strain evidence="12">QSDP1</strain>
    </source>
</reference>
<accession>F0ZS00</accession>
<dbReference type="AlphaFoldDB" id="F0ZS00"/>
<dbReference type="PANTHER" id="PTHR10131:SF141">
    <property type="entry name" value="TNF RECEPTOR-ASSOCIATED FACTOR FAMILY PROTEIN DDB_G0273433_DDB_G0273509"/>
    <property type="match status" value="1"/>
</dbReference>
<evidence type="ECO:0000256" key="6">
    <source>
        <dbReference type="ARBA" id="ARBA00022771"/>
    </source>
</evidence>
<dbReference type="KEGG" id="dpp:DICPUDRAFT_36954"/>
<evidence type="ECO:0000256" key="3">
    <source>
        <dbReference type="ARBA" id="ARBA00022490"/>
    </source>
</evidence>
<dbReference type="Proteomes" id="UP000001064">
    <property type="component" value="Unassembled WGS sequence"/>
</dbReference>